<dbReference type="InterPro" id="IPR011701">
    <property type="entry name" value="MFS"/>
</dbReference>
<evidence type="ECO:0000256" key="4">
    <source>
        <dbReference type="ARBA" id="ARBA00022989"/>
    </source>
</evidence>
<keyword evidence="3 6" id="KW-0812">Transmembrane</keyword>
<feature type="transmembrane region" description="Helical" evidence="6">
    <location>
        <begin position="117"/>
        <end position="137"/>
    </location>
</feature>
<evidence type="ECO:0000256" key="2">
    <source>
        <dbReference type="ARBA" id="ARBA00022448"/>
    </source>
</evidence>
<protein>
    <recommendedName>
        <fullName evidence="7">Major facilitator superfamily (MFS) profile domain-containing protein</fullName>
    </recommendedName>
</protein>
<dbReference type="Proteomes" id="UP000234662">
    <property type="component" value="Unassembled WGS sequence"/>
</dbReference>
<dbReference type="EMBL" id="PKJC01000005">
    <property type="protein sequence ID" value="PKZ65711.1"/>
    <property type="molecule type" value="Genomic_DNA"/>
</dbReference>
<feature type="transmembrane region" description="Helical" evidence="6">
    <location>
        <begin position="371"/>
        <end position="394"/>
    </location>
</feature>
<feature type="domain" description="Major facilitator superfamily (MFS) profile" evidence="7">
    <location>
        <begin position="24"/>
        <end position="462"/>
    </location>
</feature>
<evidence type="ECO:0000313" key="9">
    <source>
        <dbReference type="Proteomes" id="UP000234662"/>
    </source>
</evidence>
<feature type="transmembrane region" description="Helical" evidence="6">
    <location>
        <begin position="343"/>
        <end position="365"/>
    </location>
</feature>
<dbReference type="RefSeq" id="WP_101819905.1">
    <property type="nucleotide sequence ID" value="NZ_PKJC01000005.1"/>
</dbReference>
<dbReference type="GO" id="GO:0022857">
    <property type="term" value="F:transmembrane transporter activity"/>
    <property type="evidence" value="ECO:0007669"/>
    <property type="project" value="InterPro"/>
</dbReference>
<dbReference type="GO" id="GO:0005886">
    <property type="term" value="C:plasma membrane"/>
    <property type="evidence" value="ECO:0007669"/>
    <property type="project" value="UniProtKB-SubCell"/>
</dbReference>
<keyword evidence="5 6" id="KW-0472">Membrane</keyword>
<feature type="transmembrane region" description="Helical" evidence="6">
    <location>
        <begin position="438"/>
        <end position="457"/>
    </location>
</feature>
<evidence type="ECO:0000256" key="1">
    <source>
        <dbReference type="ARBA" id="ARBA00004651"/>
    </source>
</evidence>
<dbReference type="InterPro" id="IPR020846">
    <property type="entry name" value="MFS_dom"/>
</dbReference>
<keyword evidence="4 6" id="KW-1133">Transmembrane helix</keyword>
<dbReference type="STRING" id="2055.BCM27_24355"/>
<dbReference type="Pfam" id="PF07690">
    <property type="entry name" value="MFS_1"/>
    <property type="match status" value="2"/>
</dbReference>
<evidence type="ECO:0000313" key="8">
    <source>
        <dbReference type="EMBL" id="PKZ65711.1"/>
    </source>
</evidence>
<dbReference type="CDD" id="cd17321">
    <property type="entry name" value="MFS_MMR_MDR_like"/>
    <property type="match status" value="1"/>
</dbReference>
<feature type="transmembrane region" description="Helical" evidence="6">
    <location>
        <begin position="279"/>
        <end position="302"/>
    </location>
</feature>
<dbReference type="PANTHER" id="PTHR42718">
    <property type="entry name" value="MAJOR FACILITATOR SUPERFAMILY MULTIDRUG TRANSPORTER MFSC"/>
    <property type="match status" value="1"/>
</dbReference>
<comment type="subcellular location">
    <subcellularLocation>
        <location evidence="1">Cell membrane</location>
        <topology evidence="1">Multi-pass membrane protein</topology>
    </subcellularLocation>
</comment>
<feature type="transmembrane region" description="Helical" evidence="6">
    <location>
        <begin position="149"/>
        <end position="174"/>
    </location>
</feature>
<evidence type="ECO:0000256" key="6">
    <source>
        <dbReference type="SAM" id="Phobius"/>
    </source>
</evidence>
<accession>A0A2I1R998</accession>
<comment type="caution">
    <text evidence="8">The sequence shown here is derived from an EMBL/GenBank/DDBJ whole genome shotgun (WGS) entry which is preliminary data.</text>
</comment>
<feature type="transmembrane region" description="Helical" evidence="6">
    <location>
        <begin position="209"/>
        <end position="229"/>
    </location>
</feature>
<feature type="transmembrane region" description="Helical" evidence="6">
    <location>
        <begin position="93"/>
        <end position="111"/>
    </location>
</feature>
<evidence type="ECO:0000256" key="3">
    <source>
        <dbReference type="ARBA" id="ARBA00022692"/>
    </source>
</evidence>
<dbReference type="AlphaFoldDB" id="A0A2I1R998"/>
<proteinExistence type="predicted"/>
<evidence type="ECO:0000259" key="7">
    <source>
        <dbReference type="PROSITE" id="PS50850"/>
    </source>
</evidence>
<organism evidence="8 9">
    <name type="scientific">Gordonia terrae</name>
    <dbReference type="NCBI Taxonomy" id="2055"/>
    <lineage>
        <taxon>Bacteria</taxon>
        <taxon>Bacillati</taxon>
        <taxon>Actinomycetota</taxon>
        <taxon>Actinomycetes</taxon>
        <taxon>Mycobacteriales</taxon>
        <taxon>Gordoniaceae</taxon>
        <taxon>Gordonia</taxon>
    </lineage>
</organism>
<feature type="transmembrane region" description="Helical" evidence="6">
    <location>
        <begin position="241"/>
        <end position="258"/>
    </location>
</feature>
<dbReference type="PROSITE" id="PS50850">
    <property type="entry name" value="MFS"/>
    <property type="match status" value="1"/>
</dbReference>
<evidence type="ECO:0000256" key="5">
    <source>
        <dbReference type="ARBA" id="ARBA00023136"/>
    </source>
</evidence>
<dbReference type="SUPFAM" id="SSF103473">
    <property type="entry name" value="MFS general substrate transporter"/>
    <property type="match status" value="2"/>
</dbReference>
<keyword evidence="2" id="KW-0813">Transport</keyword>
<feature type="transmembrane region" description="Helical" evidence="6">
    <location>
        <begin position="22"/>
        <end position="42"/>
    </location>
</feature>
<dbReference type="InterPro" id="IPR036259">
    <property type="entry name" value="MFS_trans_sf"/>
</dbReference>
<dbReference type="PANTHER" id="PTHR42718:SF9">
    <property type="entry name" value="MAJOR FACILITATOR SUPERFAMILY MULTIDRUG TRANSPORTER MFSC"/>
    <property type="match status" value="1"/>
</dbReference>
<reference evidence="8 9" key="1">
    <citation type="submission" date="2017-12" db="EMBL/GenBank/DDBJ databases">
        <title>Phylogenetic diversity of female urinary microbiome.</title>
        <authorList>
            <person name="Thomas-White K."/>
            <person name="Wolfe A.J."/>
        </authorList>
    </citation>
    <scope>NUCLEOTIDE SEQUENCE [LARGE SCALE GENOMIC DNA]</scope>
    <source>
        <strain evidence="8 9">UMB0777</strain>
    </source>
</reference>
<sequence length="464" mass="47042">MTEPGVPSTPAGAERTARRREALLLIAATSTMVLLVLDSSILGVMLPTMMRDLDLSVGQSSWLVSVYLLMLAVFAPVGGRLADAHGAARMFRIGMVGFVAASTMIAAVPTFEAVVAGRALAGIAGAMLMPATLALLIQTVDEARRASAMAVYTGVGQGFALVGPVIGGVCAQILTWQVGFLVNVPVGIAAVVLSHLARPTPHTHTTQPWDLPGMALLVTGLGAVVAALLQGPAWGWRSPPVLVLLVVGVGALAAFPIATRRAAVPVLDIGLLRDRDFAVHTAALAAIGFAMTAATVYGAVMLQEAMHLQPVESGLALLPLVVPLLAATRLVGGRYQRYGLKRVVVAGSLCLAAGMLIVATGFAVSSVVVTAIGLAPVGVGIGALLSPLTTATVASVPAGQRGQASGVITTGRQMGAILGVAVFAALLAAYPGRPGTTIGFVVTCALLIAVAVVAATTSSRDTAW</sequence>
<feature type="transmembrane region" description="Helical" evidence="6">
    <location>
        <begin position="314"/>
        <end position="331"/>
    </location>
</feature>
<gene>
    <name evidence="8" type="ORF">CYJ73_09095</name>
</gene>
<feature type="transmembrane region" description="Helical" evidence="6">
    <location>
        <begin position="415"/>
        <end position="432"/>
    </location>
</feature>
<feature type="transmembrane region" description="Helical" evidence="6">
    <location>
        <begin position="62"/>
        <end position="81"/>
    </location>
</feature>
<name>A0A2I1R998_9ACTN</name>
<dbReference type="Gene3D" id="1.20.1250.20">
    <property type="entry name" value="MFS general substrate transporter like domains"/>
    <property type="match status" value="2"/>
</dbReference>